<dbReference type="AlphaFoldDB" id="A0A4Y9LFV2"/>
<protein>
    <submittedName>
        <fullName evidence="4">PHB depolymerase family esterase</fullName>
    </submittedName>
</protein>
<dbReference type="Pfam" id="PF10503">
    <property type="entry name" value="Esterase_PHB"/>
    <property type="match status" value="1"/>
</dbReference>
<dbReference type="GO" id="GO:0016787">
    <property type="term" value="F:hydrolase activity"/>
    <property type="evidence" value="ECO:0007669"/>
    <property type="project" value="UniProtKB-KW"/>
</dbReference>
<dbReference type="GO" id="GO:0005576">
    <property type="term" value="C:extracellular region"/>
    <property type="evidence" value="ECO:0007669"/>
    <property type="project" value="InterPro"/>
</dbReference>
<dbReference type="Proteomes" id="UP000297966">
    <property type="component" value="Unassembled WGS sequence"/>
</dbReference>
<gene>
    <name evidence="4" type="ORF">E4K65_36985</name>
</gene>
<keyword evidence="2" id="KW-0378">Hydrolase</keyword>
<dbReference type="PANTHER" id="PTHR43037">
    <property type="entry name" value="UNNAMED PRODUCT-RELATED"/>
    <property type="match status" value="1"/>
</dbReference>
<dbReference type="NCBIfam" id="TIGR01840">
    <property type="entry name" value="esterase_phb"/>
    <property type="match status" value="1"/>
</dbReference>
<name>A0A4Y9LFV2_9BRAD</name>
<dbReference type="OrthoDB" id="9767239at2"/>
<organism evidence="4 5">
    <name type="scientific">Bradyrhizobium niftali</name>
    <dbReference type="NCBI Taxonomy" id="2560055"/>
    <lineage>
        <taxon>Bacteria</taxon>
        <taxon>Pseudomonadati</taxon>
        <taxon>Pseudomonadota</taxon>
        <taxon>Alphaproteobacteria</taxon>
        <taxon>Hyphomicrobiales</taxon>
        <taxon>Nitrobacteraceae</taxon>
        <taxon>Bradyrhizobium</taxon>
    </lineage>
</organism>
<dbReference type="InterPro" id="IPR010126">
    <property type="entry name" value="Esterase_phb"/>
</dbReference>
<evidence type="ECO:0000256" key="2">
    <source>
        <dbReference type="ARBA" id="ARBA00022801"/>
    </source>
</evidence>
<accession>A0A4Y9LFV2</accession>
<proteinExistence type="predicted"/>
<sequence length="396" mass="42236">MLNQDIVREATRLTRAGQLVEATALLQRMLQGGSAPTPESRSASQARLPQLDPLTIDATANVVEEREAPQIAPIRSAQGRRRSLPLDGMRDFSGLGLRSPITRAPLSPSDIVPEGTRFIAGTFSNAAGSRTYKLFIPSRCQGQRLPLIVMLHGCTQSPDDFAAGTRMNFLAEEQNCFVVYPEQPSGANQSKCWNWFRTGDQRRGGGEPSMIAGITRQIMRNHVIDPKRVYVAGLSAGGAAAAIMGATYSDLYAAVGIHSGLACGAASDLPSAFAAMRQGGGSKAVADGKTSVPTIVFHGDRDTTVHPKNGDQIIEQSARATRPTTKVLRGRVPHGHAYTRTILIDGAGRAISEHWNIDGAGHAWSGGSPAGSYTDPQGPDATREMLRFFLEHSLGG</sequence>
<dbReference type="InterPro" id="IPR029058">
    <property type="entry name" value="AB_hydrolase_fold"/>
</dbReference>
<keyword evidence="5" id="KW-1185">Reference proteome</keyword>
<feature type="region of interest" description="Disordered" evidence="3">
    <location>
        <begin position="30"/>
        <end position="50"/>
    </location>
</feature>
<evidence type="ECO:0000313" key="4">
    <source>
        <dbReference type="EMBL" id="TFV41264.1"/>
    </source>
</evidence>
<keyword evidence="1" id="KW-0732">Signal</keyword>
<dbReference type="InterPro" id="IPR050955">
    <property type="entry name" value="Plant_Biomass_Hydrol_Est"/>
</dbReference>
<comment type="caution">
    <text evidence="4">The sequence shown here is derived from an EMBL/GenBank/DDBJ whole genome shotgun (WGS) entry which is preliminary data.</text>
</comment>
<dbReference type="RefSeq" id="WP_135178294.1">
    <property type="nucleotide sequence ID" value="NZ_SPQT01000030.1"/>
</dbReference>
<dbReference type="EMBL" id="SPQT01000030">
    <property type="protein sequence ID" value="TFV41264.1"/>
    <property type="molecule type" value="Genomic_DNA"/>
</dbReference>
<reference evidence="4 5" key="1">
    <citation type="submission" date="2019-03" db="EMBL/GenBank/DDBJ databases">
        <title>Bradyrhizobium diversity isolated from nodules of Chamaecrista fasciculata.</title>
        <authorList>
            <person name="Klepa M.S."/>
            <person name="Urquiaga M.O."/>
            <person name="Hungria M."/>
            <person name="Delamuta J.R."/>
        </authorList>
    </citation>
    <scope>NUCLEOTIDE SEQUENCE [LARGE SCALE GENOMIC DNA]</scope>
    <source>
        <strain evidence="4 5">CNPSo 3448</strain>
    </source>
</reference>
<evidence type="ECO:0000256" key="3">
    <source>
        <dbReference type="SAM" id="MobiDB-lite"/>
    </source>
</evidence>
<evidence type="ECO:0000256" key="1">
    <source>
        <dbReference type="ARBA" id="ARBA00022729"/>
    </source>
</evidence>
<evidence type="ECO:0000313" key="5">
    <source>
        <dbReference type="Proteomes" id="UP000297966"/>
    </source>
</evidence>
<feature type="compositionally biased region" description="Polar residues" evidence="3">
    <location>
        <begin position="37"/>
        <end position="47"/>
    </location>
</feature>
<dbReference type="SUPFAM" id="SSF53474">
    <property type="entry name" value="alpha/beta-Hydrolases"/>
    <property type="match status" value="1"/>
</dbReference>
<dbReference type="PANTHER" id="PTHR43037:SF1">
    <property type="entry name" value="BLL1128 PROTEIN"/>
    <property type="match status" value="1"/>
</dbReference>
<dbReference type="Gene3D" id="3.40.50.1820">
    <property type="entry name" value="alpha/beta hydrolase"/>
    <property type="match status" value="1"/>
</dbReference>